<proteinExistence type="predicted"/>
<protein>
    <submittedName>
        <fullName evidence="2">Uncharacterized protein</fullName>
    </submittedName>
</protein>
<organism evidence="2 3">
    <name type="scientific">Candidatus Uhrbacteria bacterium RIFCSPHIGHO2_12_FULL_60_25</name>
    <dbReference type="NCBI Taxonomy" id="1802399"/>
    <lineage>
        <taxon>Bacteria</taxon>
        <taxon>Candidatus Uhriibacteriota</taxon>
    </lineage>
</organism>
<reference evidence="2 3" key="1">
    <citation type="journal article" date="2016" name="Nat. Commun.">
        <title>Thousands of microbial genomes shed light on interconnected biogeochemical processes in an aquifer system.</title>
        <authorList>
            <person name="Anantharaman K."/>
            <person name="Brown C.T."/>
            <person name="Hug L.A."/>
            <person name="Sharon I."/>
            <person name="Castelle C.J."/>
            <person name="Probst A.J."/>
            <person name="Thomas B.C."/>
            <person name="Singh A."/>
            <person name="Wilkins M.J."/>
            <person name="Karaoz U."/>
            <person name="Brodie E.L."/>
            <person name="Williams K.H."/>
            <person name="Hubbard S.S."/>
            <person name="Banfield J.F."/>
        </authorList>
    </citation>
    <scope>NUCLEOTIDE SEQUENCE [LARGE SCALE GENOMIC DNA]</scope>
</reference>
<sequence length="166" mass="19242">MNPELASQLAEAQDAFVWETHAYERHERGPRWYVIMSLVALLFVGYSVWTANFLFAFLILLAAIVLILAGNEHPSKALVQVGHNGIVWEGEFVPFDKIKHFAIVYQPPHVKVLYITPKSFFLPRLRIPLGEQNPIELRDHFKQYVFEDLALRDEHASDMLARLFRL</sequence>
<keyword evidence="1" id="KW-0472">Membrane</keyword>
<feature type="transmembrane region" description="Helical" evidence="1">
    <location>
        <begin position="32"/>
        <end position="49"/>
    </location>
</feature>
<evidence type="ECO:0000313" key="3">
    <source>
        <dbReference type="Proteomes" id="UP000176603"/>
    </source>
</evidence>
<dbReference type="STRING" id="1802399.A3E39_02090"/>
<accession>A0A1F7ULJ0</accession>
<feature type="transmembrane region" description="Helical" evidence="1">
    <location>
        <begin position="55"/>
        <end position="71"/>
    </location>
</feature>
<name>A0A1F7ULJ0_9BACT</name>
<keyword evidence="1" id="KW-1133">Transmembrane helix</keyword>
<comment type="caution">
    <text evidence="2">The sequence shown here is derived from an EMBL/GenBank/DDBJ whole genome shotgun (WGS) entry which is preliminary data.</text>
</comment>
<evidence type="ECO:0000256" key="1">
    <source>
        <dbReference type="SAM" id="Phobius"/>
    </source>
</evidence>
<dbReference type="AlphaFoldDB" id="A0A1F7ULJ0"/>
<gene>
    <name evidence="2" type="ORF">A3E39_02090</name>
</gene>
<dbReference type="Proteomes" id="UP000176603">
    <property type="component" value="Unassembled WGS sequence"/>
</dbReference>
<keyword evidence="1" id="KW-0812">Transmembrane</keyword>
<evidence type="ECO:0000313" key="2">
    <source>
        <dbReference type="EMBL" id="OGL78578.1"/>
    </source>
</evidence>
<dbReference type="EMBL" id="MGEH01000028">
    <property type="protein sequence ID" value="OGL78578.1"/>
    <property type="molecule type" value="Genomic_DNA"/>
</dbReference>